<dbReference type="Pfam" id="PF00777">
    <property type="entry name" value="Glyco_transf_29"/>
    <property type="match status" value="1"/>
</dbReference>
<proteinExistence type="inferred from homology"/>
<sequence length="365" mass="41553">MGSSSNSAHVSSPVVDWSCLPVLLQSSFLLSLSLKKISGHPPLISLYHFDSSLLVLRPLFCGFHCPILCPSCDMLIIIVFSVATLSDVINQEWKKWLNNFQECCNAGRYFLVTQENTHIGDNITYETRKDKHIEVTEKIHKMFPKTSLFTDMPIRSCAVVESGGILRNSCCGAEIDRADYIFRCNLAPMNYSDDIGTKTSLVTANPSILIERYSSLMERRKPFMDMIKTYEPAPVLMAAFSFLSVTDLSFRTYYTLKDFGENQTVIFYNPTYLSNIELYWKKKGLVVRRLSSGLMIVSTALEICDKVTLYGFWPFDKDTNGNPIPHHYYDNRPPITGVFSMPDEFFLYSQMHSKGILKLKVGKCF</sequence>
<evidence type="ECO:0000256" key="4">
    <source>
        <dbReference type="ARBA" id="ARBA00022679"/>
    </source>
</evidence>
<keyword evidence="4" id="KW-0808">Transferase</keyword>
<comment type="subcellular location">
    <subcellularLocation>
        <location evidence="1">Golgi apparatus membrane</location>
        <topology evidence="1">Single-pass type II membrane protein</topology>
    </subcellularLocation>
</comment>
<keyword evidence="7" id="KW-1133">Transmembrane helix</keyword>
<keyword evidence="12" id="KW-1185">Reference proteome</keyword>
<reference evidence="11" key="2">
    <citation type="submission" date="2025-09" db="UniProtKB">
        <authorList>
            <consortium name="Ensembl"/>
        </authorList>
    </citation>
    <scope>IDENTIFICATION</scope>
</reference>
<protein>
    <submittedName>
        <fullName evidence="11">Uncharacterized protein</fullName>
    </submittedName>
</protein>
<dbReference type="GeneTree" id="ENSGT01030000234535"/>
<keyword evidence="3" id="KW-0328">Glycosyltransferase</keyword>
<keyword evidence="9" id="KW-0472">Membrane</keyword>
<reference evidence="11" key="1">
    <citation type="submission" date="2025-08" db="UniProtKB">
        <authorList>
            <consortium name="Ensembl"/>
        </authorList>
    </citation>
    <scope>IDENTIFICATION</scope>
</reference>
<evidence type="ECO:0000256" key="6">
    <source>
        <dbReference type="ARBA" id="ARBA00022968"/>
    </source>
</evidence>
<evidence type="ECO:0000256" key="7">
    <source>
        <dbReference type="ARBA" id="ARBA00022989"/>
    </source>
</evidence>
<dbReference type="OrthoDB" id="10264956at2759"/>
<accession>A0A8C5M5D3</accession>
<keyword evidence="10" id="KW-0325">Glycoprotein</keyword>
<evidence type="ECO:0000256" key="9">
    <source>
        <dbReference type="ARBA" id="ARBA00023136"/>
    </source>
</evidence>
<keyword evidence="8" id="KW-0333">Golgi apparatus</keyword>
<evidence type="ECO:0000313" key="12">
    <source>
        <dbReference type="Proteomes" id="UP000694569"/>
    </source>
</evidence>
<dbReference type="AlphaFoldDB" id="A0A8C5M5D3"/>
<evidence type="ECO:0000256" key="8">
    <source>
        <dbReference type="ARBA" id="ARBA00023034"/>
    </source>
</evidence>
<organism evidence="11 12">
    <name type="scientific">Leptobrachium leishanense</name>
    <name type="common">Leishan spiny toad</name>
    <dbReference type="NCBI Taxonomy" id="445787"/>
    <lineage>
        <taxon>Eukaryota</taxon>
        <taxon>Metazoa</taxon>
        <taxon>Chordata</taxon>
        <taxon>Craniata</taxon>
        <taxon>Vertebrata</taxon>
        <taxon>Euteleostomi</taxon>
        <taxon>Amphibia</taxon>
        <taxon>Batrachia</taxon>
        <taxon>Anura</taxon>
        <taxon>Pelobatoidea</taxon>
        <taxon>Megophryidae</taxon>
        <taxon>Leptobrachium</taxon>
    </lineage>
</organism>
<dbReference type="InterPro" id="IPR038578">
    <property type="entry name" value="GT29-like_sf"/>
</dbReference>
<dbReference type="PANTHER" id="PTHR11987">
    <property type="entry name" value="ALPHA-2,8-SIALYLTRANSFERASE"/>
    <property type="match status" value="1"/>
</dbReference>
<dbReference type="InterPro" id="IPR001675">
    <property type="entry name" value="Glyco_trans_29"/>
</dbReference>
<dbReference type="GO" id="GO:0009311">
    <property type="term" value="P:oligosaccharide metabolic process"/>
    <property type="evidence" value="ECO:0007669"/>
    <property type="project" value="TreeGrafter"/>
</dbReference>
<keyword evidence="5" id="KW-0812">Transmembrane</keyword>
<dbReference type="GO" id="GO:0000139">
    <property type="term" value="C:Golgi membrane"/>
    <property type="evidence" value="ECO:0007669"/>
    <property type="project" value="UniProtKB-SubCell"/>
</dbReference>
<comment type="similarity">
    <text evidence="2">Belongs to the glycosyltransferase 29 family.</text>
</comment>
<evidence type="ECO:0000256" key="2">
    <source>
        <dbReference type="ARBA" id="ARBA00006003"/>
    </source>
</evidence>
<keyword evidence="6" id="KW-0735">Signal-anchor</keyword>
<evidence type="ECO:0000256" key="10">
    <source>
        <dbReference type="ARBA" id="ARBA00023180"/>
    </source>
</evidence>
<dbReference type="PANTHER" id="PTHR11987:SF29">
    <property type="entry name" value="ALPHA-2,8-SIALYLTRANSFERASE 8F"/>
    <property type="match status" value="1"/>
</dbReference>
<dbReference type="GO" id="GO:0006491">
    <property type="term" value="P:N-glycan processing"/>
    <property type="evidence" value="ECO:0007669"/>
    <property type="project" value="TreeGrafter"/>
</dbReference>
<dbReference type="Ensembl" id="ENSLLET00000010094.1">
    <property type="protein sequence ID" value="ENSLLEP00000009717.1"/>
    <property type="gene ID" value="ENSLLEG00000005997.1"/>
</dbReference>
<dbReference type="Proteomes" id="UP000694569">
    <property type="component" value="Unplaced"/>
</dbReference>
<dbReference type="InterPro" id="IPR050943">
    <property type="entry name" value="Glycosyltr_29_Sialyltrsf"/>
</dbReference>
<evidence type="ECO:0000256" key="3">
    <source>
        <dbReference type="ARBA" id="ARBA00022676"/>
    </source>
</evidence>
<evidence type="ECO:0000256" key="1">
    <source>
        <dbReference type="ARBA" id="ARBA00004323"/>
    </source>
</evidence>
<dbReference type="Gene3D" id="3.90.1480.20">
    <property type="entry name" value="Glycosyl transferase family 29"/>
    <property type="match status" value="1"/>
</dbReference>
<dbReference type="GO" id="GO:0003828">
    <property type="term" value="F:alpha-N-acetylneuraminate alpha-2,8-sialyltransferase activity"/>
    <property type="evidence" value="ECO:0007669"/>
    <property type="project" value="TreeGrafter"/>
</dbReference>
<name>A0A8C5M5D3_9ANUR</name>
<evidence type="ECO:0000313" key="11">
    <source>
        <dbReference type="Ensembl" id="ENSLLEP00000009717.1"/>
    </source>
</evidence>
<evidence type="ECO:0000256" key="5">
    <source>
        <dbReference type="ARBA" id="ARBA00022692"/>
    </source>
</evidence>